<dbReference type="AlphaFoldDB" id="A0A9W7C8Z6"/>
<comment type="caution">
    <text evidence="2">The sequence shown here is derived from an EMBL/GenBank/DDBJ whole genome shotgun (WGS) entry which is preliminary data.</text>
</comment>
<dbReference type="InterPro" id="IPR051729">
    <property type="entry name" value="Opine/Lysopine_DH"/>
</dbReference>
<gene>
    <name evidence="2" type="ORF">TrLO_g3097</name>
</gene>
<dbReference type="PANTHER" id="PTHR38015:SF1">
    <property type="entry name" value="OPINE DEHYDROGENASE DOMAIN-CONTAINING PROTEIN"/>
    <property type="match status" value="1"/>
</dbReference>
<dbReference type="PANTHER" id="PTHR38015">
    <property type="entry name" value="BLR6086 PROTEIN"/>
    <property type="match status" value="1"/>
</dbReference>
<dbReference type="Pfam" id="PF02317">
    <property type="entry name" value="Octopine_DH"/>
    <property type="match status" value="1"/>
</dbReference>
<proteinExistence type="predicted"/>
<organism evidence="2 3">
    <name type="scientific">Triparma laevis f. longispina</name>
    <dbReference type="NCBI Taxonomy" id="1714387"/>
    <lineage>
        <taxon>Eukaryota</taxon>
        <taxon>Sar</taxon>
        <taxon>Stramenopiles</taxon>
        <taxon>Ochrophyta</taxon>
        <taxon>Bolidophyceae</taxon>
        <taxon>Parmales</taxon>
        <taxon>Triparmaceae</taxon>
        <taxon>Triparma</taxon>
    </lineage>
</organism>
<dbReference type="EMBL" id="BRXW01000087">
    <property type="protein sequence ID" value="GMI05492.1"/>
    <property type="molecule type" value="Genomic_DNA"/>
</dbReference>
<dbReference type="OrthoDB" id="6058913at2759"/>
<dbReference type="Proteomes" id="UP001165122">
    <property type="component" value="Unassembled WGS sequence"/>
</dbReference>
<evidence type="ECO:0000313" key="2">
    <source>
        <dbReference type="EMBL" id="GMI05492.1"/>
    </source>
</evidence>
<sequence>MTTVVGHVSDPITITLVGGGNSTHCLAPLISSAGSSYTLQILTRKPSLWSPELEVINQDLNWMNCSSIKCRPRIITDKPEMVIPGSDIIWFAGVPIHHNPALLEMIKPHLNPNRHVFIGSICCYGGFEWVVRRTLGPGNYSCFGTNLIPWCCGTKEYGKTGVIFGAKRLLRVVTSEGKDRLRLKEKLYPVLRQPLTDTNFLASTLWPNNSSLHPPILYGLFKDWDGKTSFDKSSLPTFIYAEMCKSSAKAVCEMDVELVRIVEGLREEFPEDPFLKHDFSMKSCVLENYEDQVLDKSTTASCVSSNLAFAQHKIPYTDLGSGKCVPTLKHKFFETDLPFGLVTFKDIANMLKVETPLIDAMILWNQRLIGKEFVQGEVGKIVIEGADVGECVVPSRYGLELKDILS</sequence>
<reference evidence="3" key="1">
    <citation type="journal article" date="2023" name="Commun. Biol.">
        <title>Genome analysis of Parmales, the sister group of diatoms, reveals the evolutionary specialization of diatoms from phago-mixotrophs to photoautotrophs.</title>
        <authorList>
            <person name="Ban H."/>
            <person name="Sato S."/>
            <person name="Yoshikawa S."/>
            <person name="Yamada K."/>
            <person name="Nakamura Y."/>
            <person name="Ichinomiya M."/>
            <person name="Sato N."/>
            <person name="Blanc-Mathieu R."/>
            <person name="Endo H."/>
            <person name="Kuwata A."/>
            <person name="Ogata H."/>
        </authorList>
    </citation>
    <scope>NUCLEOTIDE SEQUENCE [LARGE SCALE GENOMIC DNA]</scope>
    <source>
        <strain evidence="3">NIES 3700</strain>
    </source>
</reference>
<evidence type="ECO:0000313" key="3">
    <source>
        <dbReference type="Proteomes" id="UP001165122"/>
    </source>
</evidence>
<name>A0A9W7C8Z6_9STRA</name>
<dbReference type="Gene3D" id="1.10.1040.10">
    <property type="entry name" value="N-(1-d-carboxylethyl)-l-norvaline Dehydrogenase, domain 2"/>
    <property type="match status" value="1"/>
</dbReference>
<dbReference type="InterPro" id="IPR008927">
    <property type="entry name" value="6-PGluconate_DH-like_C_sf"/>
</dbReference>
<dbReference type="InterPro" id="IPR013328">
    <property type="entry name" value="6PGD_dom2"/>
</dbReference>
<dbReference type="GO" id="GO:0016491">
    <property type="term" value="F:oxidoreductase activity"/>
    <property type="evidence" value="ECO:0007669"/>
    <property type="project" value="InterPro"/>
</dbReference>
<feature type="domain" description="Opine dehydrogenase" evidence="1">
    <location>
        <begin position="198"/>
        <end position="368"/>
    </location>
</feature>
<evidence type="ECO:0000259" key="1">
    <source>
        <dbReference type="Pfam" id="PF02317"/>
    </source>
</evidence>
<dbReference type="Gene3D" id="3.40.50.720">
    <property type="entry name" value="NAD(P)-binding Rossmann-like Domain"/>
    <property type="match status" value="1"/>
</dbReference>
<accession>A0A9W7C8Z6</accession>
<dbReference type="SUPFAM" id="SSF48179">
    <property type="entry name" value="6-phosphogluconate dehydrogenase C-terminal domain-like"/>
    <property type="match status" value="1"/>
</dbReference>
<keyword evidence="3" id="KW-1185">Reference proteome</keyword>
<protein>
    <recommendedName>
        <fullName evidence="1">Opine dehydrogenase domain-containing protein</fullName>
    </recommendedName>
</protein>
<dbReference type="InterPro" id="IPR003421">
    <property type="entry name" value="Opine_DH"/>
</dbReference>